<evidence type="ECO:0000313" key="1">
    <source>
        <dbReference type="EMBL" id="GFD19595.1"/>
    </source>
</evidence>
<comment type="caution">
    <text evidence="1">The sequence shown here is derived from an EMBL/GenBank/DDBJ whole genome shotgun (WGS) entry which is preliminary data.</text>
</comment>
<feature type="non-terminal residue" evidence="1">
    <location>
        <position position="1"/>
    </location>
</feature>
<dbReference type="Gene3D" id="3.30.420.10">
    <property type="entry name" value="Ribonuclease H-like superfamily/Ribonuclease H"/>
    <property type="match status" value="1"/>
</dbReference>
<proteinExistence type="predicted"/>
<accession>A0A699U8T0</accession>
<dbReference type="InterPro" id="IPR012337">
    <property type="entry name" value="RNaseH-like_sf"/>
</dbReference>
<feature type="non-terminal residue" evidence="1">
    <location>
        <position position="170"/>
    </location>
</feature>
<keyword evidence="1" id="KW-0808">Transferase</keyword>
<keyword evidence="1" id="KW-0695">RNA-directed DNA polymerase</keyword>
<dbReference type="PANTHER" id="PTHR45835">
    <property type="entry name" value="YALI0A06105P"/>
    <property type="match status" value="1"/>
</dbReference>
<dbReference type="InterPro" id="IPR036397">
    <property type="entry name" value="RNaseH_sf"/>
</dbReference>
<gene>
    <name evidence="1" type="ORF">Tci_891564</name>
</gene>
<name>A0A699U8T0_TANCI</name>
<protein>
    <submittedName>
        <fullName evidence="1">Putative reverse transcriptase domain-containing protein</fullName>
    </submittedName>
</protein>
<dbReference type="GO" id="GO:0003676">
    <property type="term" value="F:nucleic acid binding"/>
    <property type="evidence" value="ECO:0007669"/>
    <property type="project" value="InterPro"/>
</dbReference>
<sequence length="170" mass="19714">PSGLLQQPEILEWKWENVTMDFVTGLPRTLSGYDSIWVIMNRLTKSAYFLPKKKTDNLSTAYHLETDGQSKRTIQMLEDMLRACVIDFGSSWDKHLPLVEFSYNNSYHTSIKDAPFEALYGRKHRLPICWSEVGESQLIGLKLVRETTEKIVQIKNRLLTARSRQKSYAD</sequence>
<dbReference type="GO" id="GO:0003964">
    <property type="term" value="F:RNA-directed DNA polymerase activity"/>
    <property type="evidence" value="ECO:0007669"/>
    <property type="project" value="UniProtKB-KW"/>
</dbReference>
<dbReference type="PANTHER" id="PTHR45835:SF99">
    <property type="entry name" value="CHROMO DOMAIN-CONTAINING PROTEIN-RELATED"/>
    <property type="match status" value="1"/>
</dbReference>
<keyword evidence="1" id="KW-0548">Nucleotidyltransferase</keyword>
<organism evidence="1">
    <name type="scientific">Tanacetum cinerariifolium</name>
    <name type="common">Dalmatian daisy</name>
    <name type="synonym">Chrysanthemum cinerariifolium</name>
    <dbReference type="NCBI Taxonomy" id="118510"/>
    <lineage>
        <taxon>Eukaryota</taxon>
        <taxon>Viridiplantae</taxon>
        <taxon>Streptophyta</taxon>
        <taxon>Embryophyta</taxon>
        <taxon>Tracheophyta</taxon>
        <taxon>Spermatophyta</taxon>
        <taxon>Magnoliopsida</taxon>
        <taxon>eudicotyledons</taxon>
        <taxon>Gunneridae</taxon>
        <taxon>Pentapetalae</taxon>
        <taxon>asterids</taxon>
        <taxon>campanulids</taxon>
        <taxon>Asterales</taxon>
        <taxon>Asteraceae</taxon>
        <taxon>Asteroideae</taxon>
        <taxon>Anthemideae</taxon>
        <taxon>Anthemidinae</taxon>
        <taxon>Tanacetum</taxon>
    </lineage>
</organism>
<dbReference type="SUPFAM" id="SSF53098">
    <property type="entry name" value="Ribonuclease H-like"/>
    <property type="match status" value="1"/>
</dbReference>
<dbReference type="AlphaFoldDB" id="A0A699U8T0"/>
<dbReference type="EMBL" id="BKCJ011315783">
    <property type="protein sequence ID" value="GFD19595.1"/>
    <property type="molecule type" value="Genomic_DNA"/>
</dbReference>
<reference evidence="1" key="1">
    <citation type="journal article" date="2019" name="Sci. Rep.">
        <title>Draft genome of Tanacetum cinerariifolium, the natural source of mosquito coil.</title>
        <authorList>
            <person name="Yamashiro T."/>
            <person name="Shiraishi A."/>
            <person name="Satake H."/>
            <person name="Nakayama K."/>
        </authorList>
    </citation>
    <scope>NUCLEOTIDE SEQUENCE</scope>
</reference>